<dbReference type="PANTHER" id="PTHR33744:SF1">
    <property type="entry name" value="DNA-BINDING TRANSCRIPTIONAL ACTIVATOR ADER"/>
    <property type="match status" value="1"/>
</dbReference>
<feature type="region of interest" description="Disordered" evidence="1">
    <location>
        <begin position="231"/>
        <end position="336"/>
    </location>
</feature>
<evidence type="ECO:0000259" key="3">
    <source>
        <dbReference type="Pfam" id="PF14361"/>
    </source>
</evidence>
<comment type="caution">
    <text evidence="4">The sequence shown here is derived from an EMBL/GenBank/DDBJ whole genome shotgun (WGS) entry which is preliminary data.</text>
</comment>
<dbReference type="InterPro" id="IPR025751">
    <property type="entry name" value="RsbRD_N_dom"/>
</dbReference>
<evidence type="ECO:0000259" key="2">
    <source>
        <dbReference type="Pfam" id="PF13556"/>
    </source>
</evidence>
<dbReference type="Pfam" id="PF13556">
    <property type="entry name" value="HTH_30"/>
    <property type="match status" value="1"/>
</dbReference>
<evidence type="ECO:0000313" key="4">
    <source>
        <dbReference type="EMBL" id="MDT0494851.1"/>
    </source>
</evidence>
<dbReference type="Gene3D" id="1.10.10.2840">
    <property type="entry name" value="PucR C-terminal helix-turn-helix domain"/>
    <property type="match status" value="1"/>
</dbReference>
<reference evidence="5" key="1">
    <citation type="submission" date="2023-07" db="EMBL/GenBank/DDBJ databases">
        <title>30 novel species of actinomycetes from the DSMZ collection.</title>
        <authorList>
            <person name="Nouioui I."/>
        </authorList>
    </citation>
    <scope>NUCLEOTIDE SEQUENCE [LARGE SCALE GENOMIC DNA]</scope>
    <source>
        <strain evidence="5">DSM 40932</strain>
    </source>
</reference>
<organism evidence="4 5">
    <name type="scientific">Streptomyces stephensoniae</name>
    <dbReference type="NCBI Taxonomy" id="3375367"/>
    <lineage>
        <taxon>Bacteria</taxon>
        <taxon>Bacillati</taxon>
        <taxon>Actinomycetota</taxon>
        <taxon>Actinomycetes</taxon>
        <taxon>Kitasatosporales</taxon>
        <taxon>Streptomycetaceae</taxon>
        <taxon>Streptomyces</taxon>
    </lineage>
</organism>
<dbReference type="Pfam" id="PF14361">
    <property type="entry name" value="RsbRD_N"/>
    <property type="match status" value="1"/>
</dbReference>
<evidence type="ECO:0000313" key="5">
    <source>
        <dbReference type="Proteomes" id="UP001180556"/>
    </source>
</evidence>
<accession>A0ABU2WC33</accession>
<dbReference type="InterPro" id="IPR042070">
    <property type="entry name" value="PucR_C-HTH_sf"/>
</dbReference>
<dbReference type="EMBL" id="JAVRFG010000061">
    <property type="protein sequence ID" value="MDT0494851.1"/>
    <property type="molecule type" value="Genomic_DNA"/>
</dbReference>
<proteinExistence type="predicted"/>
<protein>
    <submittedName>
        <fullName evidence="4">Helix-turn-helix domain-containing protein</fullName>
    </submittedName>
</protein>
<gene>
    <name evidence="4" type="ORF">RM717_30605</name>
</gene>
<feature type="domain" description="PucR C-terminal helix-turn-helix" evidence="2">
    <location>
        <begin position="453"/>
        <end position="510"/>
    </location>
</feature>
<feature type="compositionally biased region" description="Low complexity" evidence="1">
    <location>
        <begin position="231"/>
        <end position="281"/>
    </location>
</feature>
<dbReference type="Proteomes" id="UP001180556">
    <property type="component" value="Unassembled WGS sequence"/>
</dbReference>
<feature type="domain" description="RsbT co-antagonist protein RsbRD N-terminal" evidence="3">
    <location>
        <begin position="49"/>
        <end position="189"/>
    </location>
</feature>
<keyword evidence="5" id="KW-1185">Reference proteome</keyword>
<dbReference type="PANTHER" id="PTHR33744">
    <property type="entry name" value="CARBOHYDRATE DIACID REGULATOR"/>
    <property type="match status" value="1"/>
</dbReference>
<dbReference type="InterPro" id="IPR051448">
    <property type="entry name" value="CdaR-like_regulators"/>
</dbReference>
<sequence length="516" mass="55104">MPQVVRPRIAVPHGTHTAAPLPQRFRSLADRASVEVLHRAARTLVASLPALTDRLVEALYEQEPGYRAAIDSDRAEVWQEVHHSLRHNVGSLIQPREYRDAAHRTSRWIGEIRAGQGVPLDAVLHAFRMGGAMVWQDLVDETARRDPDDVRLLVHVAADVWNFVDEHCGIVADAYRQAERRLSWRRENQQRLMIAALLDGTARIADLGEAAAMLGLPEQGRYAVLAVASAPRGPRQPGAAARPPLSLPVASPSAVSSPDPALTAPTAPMASTAPATATTTPYGWTGPDTTQLPRTRPGPDRPSDAEPYAGPHAEPYAGPHARSHTGPHAPPYRPDAPLWHSGPDAEFAILPLTGEAGDLGELHAIAAALDASAATGTRAGIGSAVDGLAALGDARRLAETALRACPATGGTVLLDEHLPDALVVSSPALGSALADRVLGPLDRLDPSDRDVIVETLTAWLDADGSAQRAGARLYCHRNTVLNRLRRFEQLTGRCLTRPRDAVEVSLALAARRLLGP</sequence>
<evidence type="ECO:0000256" key="1">
    <source>
        <dbReference type="SAM" id="MobiDB-lite"/>
    </source>
</evidence>
<dbReference type="RefSeq" id="WP_311605698.1">
    <property type="nucleotide sequence ID" value="NZ_JAVRFG010000061.1"/>
</dbReference>
<name>A0ABU2WC33_9ACTN</name>
<dbReference type="InterPro" id="IPR025736">
    <property type="entry name" value="PucR_C-HTH_dom"/>
</dbReference>